<proteinExistence type="predicted"/>
<evidence type="ECO:0000313" key="3">
    <source>
        <dbReference type="Proteomes" id="UP000182278"/>
    </source>
</evidence>
<dbReference type="Pfam" id="PF04964">
    <property type="entry name" value="Flp_Fap"/>
    <property type="match status" value="1"/>
</dbReference>
<gene>
    <name evidence="2" type="ORF">AUJ66_01565</name>
</gene>
<dbReference type="STRING" id="1817893.AUJ66_01565"/>
<comment type="caution">
    <text evidence="2">The sequence shown here is derived from an EMBL/GenBank/DDBJ whole genome shotgun (WGS) entry which is preliminary data.</text>
</comment>
<name>A0A1J4SF53_9BACT</name>
<sequence length="71" mass="7673">MTKLRDAAGNQKRRALFRSQSGQGMTEYILIVVLIAVAAIVVVRTFGDKIKGLFQKSAETIESGTKGAFGK</sequence>
<feature type="transmembrane region" description="Helical" evidence="1">
    <location>
        <begin position="28"/>
        <end position="47"/>
    </location>
</feature>
<organism evidence="2 3">
    <name type="scientific">Candidatus Desantisbacteria bacterium CG1_02_38_46</name>
    <dbReference type="NCBI Taxonomy" id="1817893"/>
    <lineage>
        <taxon>Bacteria</taxon>
        <taxon>Candidatus Desantisiibacteriota</taxon>
    </lineage>
</organism>
<accession>A0A1J4SF53</accession>
<dbReference type="Proteomes" id="UP000182278">
    <property type="component" value="Unassembled WGS sequence"/>
</dbReference>
<keyword evidence="1" id="KW-1133">Transmembrane helix</keyword>
<dbReference type="AlphaFoldDB" id="A0A1J4SF53"/>
<evidence type="ECO:0000256" key="1">
    <source>
        <dbReference type="SAM" id="Phobius"/>
    </source>
</evidence>
<keyword evidence="1" id="KW-0472">Membrane</keyword>
<keyword evidence="1" id="KW-0812">Transmembrane</keyword>
<dbReference type="EMBL" id="MNUO01000024">
    <property type="protein sequence ID" value="OIN98083.1"/>
    <property type="molecule type" value="Genomic_DNA"/>
</dbReference>
<protein>
    <submittedName>
        <fullName evidence="2">Uncharacterized protein</fullName>
    </submittedName>
</protein>
<reference evidence="2 3" key="1">
    <citation type="journal article" date="2016" name="Environ. Microbiol.">
        <title>Genomic resolution of a cold subsurface aquifer community provides metabolic insights for novel microbes adapted to high CO concentrations.</title>
        <authorList>
            <person name="Probst A.J."/>
            <person name="Castelle C.J."/>
            <person name="Singh A."/>
            <person name="Brown C.T."/>
            <person name="Anantharaman K."/>
            <person name="Sharon I."/>
            <person name="Hug L.A."/>
            <person name="Burstein D."/>
            <person name="Emerson J.B."/>
            <person name="Thomas B.C."/>
            <person name="Banfield J.F."/>
        </authorList>
    </citation>
    <scope>NUCLEOTIDE SEQUENCE [LARGE SCALE GENOMIC DNA]</scope>
    <source>
        <strain evidence="2">CG1_02_38_46</strain>
    </source>
</reference>
<dbReference type="InterPro" id="IPR007047">
    <property type="entry name" value="Flp_Fap"/>
</dbReference>
<evidence type="ECO:0000313" key="2">
    <source>
        <dbReference type="EMBL" id="OIN98083.1"/>
    </source>
</evidence>